<evidence type="ECO:0008006" key="11">
    <source>
        <dbReference type="Google" id="ProtNLM"/>
    </source>
</evidence>
<dbReference type="Gene3D" id="2.160.20.10">
    <property type="entry name" value="Single-stranded right-handed beta-helix, Pectin lyase-like"/>
    <property type="match status" value="1"/>
</dbReference>
<accession>A0AAQ3KTH2</accession>
<dbReference type="GO" id="GO:0004650">
    <property type="term" value="F:polygalacturonase activity"/>
    <property type="evidence" value="ECO:0007669"/>
    <property type="project" value="InterPro"/>
</dbReference>
<dbReference type="SMART" id="SM00710">
    <property type="entry name" value="PbH1"/>
    <property type="match status" value="3"/>
</dbReference>
<keyword evidence="10" id="KW-1185">Reference proteome</keyword>
<dbReference type="InterPro" id="IPR011050">
    <property type="entry name" value="Pectin_lyase_fold/virulence"/>
</dbReference>
<evidence type="ECO:0000256" key="3">
    <source>
        <dbReference type="ARBA" id="ARBA00022512"/>
    </source>
</evidence>
<dbReference type="AlphaFoldDB" id="A0AAQ3KTH2"/>
<dbReference type="InterPro" id="IPR006626">
    <property type="entry name" value="PbH1"/>
</dbReference>
<evidence type="ECO:0000256" key="1">
    <source>
        <dbReference type="ARBA" id="ARBA00004191"/>
    </source>
</evidence>
<evidence type="ECO:0000256" key="7">
    <source>
        <dbReference type="ARBA" id="ARBA00023316"/>
    </source>
</evidence>
<dbReference type="PANTHER" id="PTHR31375">
    <property type="match status" value="1"/>
</dbReference>
<dbReference type="InterPro" id="IPR012334">
    <property type="entry name" value="Pectin_lyas_fold"/>
</dbReference>
<dbReference type="GO" id="GO:0005975">
    <property type="term" value="P:carbohydrate metabolic process"/>
    <property type="evidence" value="ECO:0007669"/>
    <property type="project" value="InterPro"/>
</dbReference>
<keyword evidence="4" id="KW-0964">Secreted</keyword>
<organism evidence="9 10">
    <name type="scientific">Canna indica</name>
    <name type="common">Indian-shot</name>
    <dbReference type="NCBI Taxonomy" id="4628"/>
    <lineage>
        <taxon>Eukaryota</taxon>
        <taxon>Viridiplantae</taxon>
        <taxon>Streptophyta</taxon>
        <taxon>Embryophyta</taxon>
        <taxon>Tracheophyta</taxon>
        <taxon>Spermatophyta</taxon>
        <taxon>Magnoliopsida</taxon>
        <taxon>Liliopsida</taxon>
        <taxon>Zingiberales</taxon>
        <taxon>Cannaceae</taxon>
        <taxon>Canna</taxon>
    </lineage>
</organism>
<gene>
    <name evidence="9" type="ORF">Cni_G20610</name>
</gene>
<comment type="similarity">
    <text evidence="2 8">Belongs to the glycosyl hydrolase 28 family.</text>
</comment>
<name>A0AAQ3KTH2_9LILI</name>
<keyword evidence="5 8" id="KW-0378">Hydrolase</keyword>
<comment type="subcellular location">
    <subcellularLocation>
        <location evidence="1">Secreted</location>
        <location evidence="1">Cell wall</location>
    </subcellularLocation>
</comment>
<evidence type="ECO:0000313" key="9">
    <source>
        <dbReference type="EMBL" id="WOL11846.1"/>
    </source>
</evidence>
<evidence type="ECO:0000256" key="2">
    <source>
        <dbReference type="ARBA" id="ARBA00008834"/>
    </source>
</evidence>
<dbReference type="EMBL" id="CP136895">
    <property type="protein sequence ID" value="WOL11846.1"/>
    <property type="molecule type" value="Genomic_DNA"/>
</dbReference>
<dbReference type="GO" id="GO:0071555">
    <property type="term" value="P:cell wall organization"/>
    <property type="evidence" value="ECO:0007669"/>
    <property type="project" value="UniProtKB-KW"/>
</dbReference>
<keyword evidence="6 8" id="KW-0326">Glycosidase</keyword>
<dbReference type="Proteomes" id="UP001327560">
    <property type="component" value="Chromosome 6"/>
</dbReference>
<evidence type="ECO:0000256" key="6">
    <source>
        <dbReference type="ARBA" id="ARBA00023295"/>
    </source>
</evidence>
<keyword evidence="3" id="KW-0134">Cell wall</keyword>
<reference evidence="9 10" key="1">
    <citation type="submission" date="2023-10" db="EMBL/GenBank/DDBJ databases">
        <title>Chromosome-scale genome assembly provides insights into flower coloration mechanisms of Canna indica.</title>
        <authorList>
            <person name="Li C."/>
        </authorList>
    </citation>
    <scope>NUCLEOTIDE SEQUENCE [LARGE SCALE GENOMIC DNA]</scope>
    <source>
        <tissue evidence="9">Flower</tissue>
    </source>
</reference>
<proteinExistence type="inferred from homology"/>
<protein>
    <recommendedName>
        <fullName evidence="11">Polygalacturonase</fullName>
    </recommendedName>
</protein>
<evidence type="ECO:0000256" key="8">
    <source>
        <dbReference type="RuleBase" id="RU361169"/>
    </source>
</evidence>
<sequence length="159" mass="17026">MGRCLLPTPSMSTTTTTTFVIDYCERVLVHDIRITAAGSSPNTDGIHVQGSNHVTITNVGIRTGDHCISIAPGTTNFWIKHVACDPGHGISLGKGYEEKGVENVTVKMAVFTRTHNGLRIKTWGRPGGWCSSTPPCRMCTTPSSSTKITALATKDAPTR</sequence>
<evidence type="ECO:0000256" key="4">
    <source>
        <dbReference type="ARBA" id="ARBA00022525"/>
    </source>
</evidence>
<dbReference type="SUPFAM" id="SSF51126">
    <property type="entry name" value="Pectin lyase-like"/>
    <property type="match status" value="1"/>
</dbReference>
<dbReference type="InterPro" id="IPR000743">
    <property type="entry name" value="Glyco_hydro_28"/>
</dbReference>
<keyword evidence="7" id="KW-0961">Cell wall biogenesis/degradation</keyword>
<dbReference type="Pfam" id="PF00295">
    <property type="entry name" value="Glyco_hydro_28"/>
    <property type="match status" value="1"/>
</dbReference>
<evidence type="ECO:0000313" key="10">
    <source>
        <dbReference type="Proteomes" id="UP001327560"/>
    </source>
</evidence>
<evidence type="ECO:0000256" key="5">
    <source>
        <dbReference type="ARBA" id="ARBA00022801"/>
    </source>
</evidence>